<name>A0AAV1M2Z4_9NEOP</name>
<dbReference type="InterPro" id="IPR051703">
    <property type="entry name" value="NF-kappa-B_Signaling_Reg"/>
</dbReference>
<evidence type="ECO:0000313" key="5">
    <source>
        <dbReference type="Proteomes" id="UP001314205"/>
    </source>
</evidence>
<dbReference type="PANTHER" id="PTHR46609">
    <property type="entry name" value="EXONUCLEASE, PHAGE-TYPE/RECB, C-TERMINAL DOMAIN-CONTAINING PROTEIN"/>
    <property type="match status" value="1"/>
</dbReference>
<keyword evidence="1" id="KW-0863">Zinc-finger</keyword>
<sequence length="507" mass="58763">MYSTWRVSELKAELKKRGASLRGRKADLVERLELYDQNFNFGNSENQDEDDLTMNLPESNTYRDINSCTLLPPLTKMHIRHYFCCVDNKLDKAKSLYESRYLILARATTVGDSTFVKGYCKKTMKALQYEVDVKIHKNGTPQESHCECPAGSGIEAKCKHVAVLLTGIEHMVRHKIILLHQVSTQRLQTFHVPKTPFTASPIVAHKLPKKKNSKRFSPYPIHMIDKESYNNKIRNLILNYPNSTMPLKHLYEPANPYAIIADHAYTSSNPEDKILEKLCLLNVNEESIKNIEKITRGQKSNSMWYEERKHRVTASNFHTVCHLKASSKLSYSKQLFSKKPFSSRPTTHGILNEPIALKEYQSQYELNIEFCGLFVSKQRPYLGATPDGLLGDDTIIEIKCPYSTRNNIITAATVPYLLNDSLNKKLLLKKTSPIYYQIQGQLYCTNRIYCNLIIYTYKDMKVVYITRDDHFISEMLEKLDDFYNNFFKGIILNNYLYNNYHLIKKQN</sequence>
<dbReference type="Gene3D" id="1.10.720.30">
    <property type="entry name" value="SAP domain"/>
    <property type="match status" value="1"/>
</dbReference>
<dbReference type="EMBL" id="CAVLGL010000137">
    <property type="protein sequence ID" value="CAK1602068.1"/>
    <property type="molecule type" value="Genomic_DNA"/>
</dbReference>
<reference evidence="4 5" key="1">
    <citation type="submission" date="2023-11" db="EMBL/GenBank/DDBJ databases">
        <authorList>
            <person name="Hedman E."/>
            <person name="Englund M."/>
            <person name="Stromberg M."/>
            <person name="Nyberg Akerstrom W."/>
            <person name="Nylinder S."/>
            <person name="Jareborg N."/>
            <person name="Kallberg Y."/>
            <person name="Kronander E."/>
        </authorList>
    </citation>
    <scope>NUCLEOTIDE SEQUENCE [LARGE SCALE GENOMIC DNA]</scope>
</reference>
<organism evidence="4 5">
    <name type="scientific">Parnassius mnemosyne</name>
    <name type="common">clouded apollo</name>
    <dbReference type="NCBI Taxonomy" id="213953"/>
    <lineage>
        <taxon>Eukaryota</taxon>
        <taxon>Metazoa</taxon>
        <taxon>Ecdysozoa</taxon>
        <taxon>Arthropoda</taxon>
        <taxon>Hexapoda</taxon>
        <taxon>Insecta</taxon>
        <taxon>Pterygota</taxon>
        <taxon>Neoptera</taxon>
        <taxon>Endopterygota</taxon>
        <taxon>Lepidoptera</taxon>
        <taxon>Glossata</taxon>
        <taxon>Ditrysia</taxon>
        <taxon>Papilionoidea</taxon>
        <taxon>Papilionidae</taxon>
        <taxon>Parnassiinae</taxon>
        <taxon>Parnassini</taxon>
        <taxon>Parnassius</taxon>
        <taxon>Driopa</taxon>
    </lineage>
</organism>
<dbReference type="Proteomes" id="UP001314205">
    <property type="component" value="Unassembled WGS sequence"/>
</dbReference>
<evidence type="ECO:0008006" key="6">
    <source>
        <dbReference type="Google" id="ProtNLM"/>
    </source>
</evidence>
<dbReference type="InterPro" id="IPR003034">
    <property type="entry name" value="SAP_dom"/>
</dbReference>
<dbReference type="PANTHER" id="PTHR46609:SF8">
    <property type="entry name" value="YQAJ VIRAL RECOMBINASE DOMAIN-CONTAINING PROTEIN"/>
    <property type="match status" value="1"/>
</dbReference>
<keyword evidence="5" id="KW-1185">Reference proteome</keyword>
<feature type="domain" description="SWIM-type" evidence="3">
    <location>
        <begin position="129"/>
        <end position="169"/>
    </location>
</feature>
<dbReference type="InterPro" id="IPR007527">
    <property type="entry name" value="Znf_SWIM"/>
</dbReference>
<evidence type="ECO:0000259" key="3">
    <source>
        <dbReference type="PROSITE" id="PS50966"/>
    </source>
</evidence>
<dbReference type="AlphaFoldDB" id="A0AAV1M2Z4"/>
<dbReference type="SMART" id="SM00513">
    <property type="entry name" value="SAP"/>
    <property type="match status" value="1"/>
</dbReference>
<dbReference type="Pfam" id="PF09588">
    <property type="entry name" value="YqaJ"/>
    <property type="match status" value="1"/>
</dbReference>
<dbReference type="PROSITE" id="PS50966">
    <property type="entry name" value="ZF_SWIM"/>
    <property type="match status" value="1"/>
</dbReference>
<dbReference type="PROSITE" id="PS50800">
    <property type="entry name" value="SAP"/>
    <property type="match status" value="1"/>
</dbReference>
<dbReference type="InterPro" id="IPR036361">
    <property type="entry name" value="SAP_dom_sf"/>
</dbReference>
<proteinExistence type="predicted"/>
<dbReference type="InterPro" id="IPR019080">
    <property type="entry name" value="YqaJ_viral_recombinase"/>
</dbReference>
<evidence type="ECO:0000256" key="1">
    <source>
        <dbReference type="PROSITE-ProRule" id="PRU00325"/>
    </source>
</evidence>
<dbReference type="InterPro" id="IPR011604">
    <property type="entry name" value="PDDEXK-like_dom_sf"/>
</dbReference>
<dbReference type="SUPFAM" id="SSF52980">
    <property type="entry name" value="Restriction endonuclease-like"/>
    <property type="match status" value="1"/>
</dbReference>
<dbReference type="InterPro" id="IPR011335">
    <property type="entry name" value="Restrct_endonuc-II-like"/>
</dbReference>
<protein>
    <recommendedName>
        <fullName evidence="6">SWIM-type domain-containing protein</fullName>
    </recommendedName>
</protein>
<keyword evidence="1" id="KW-0862">Zinc</keyword>
<dbReference type="SUPFAM" id="SSF68906">
    <property type="entry name" value="SAP domain"/>
    <property type="match status" value="1"/>
</dbReference>
<accession>A0AAV1M2Z4</accession>
<dbReference type="Gene3D" id="3.90.320.10">
    <property type="match status" value="1"/>
</dbReference>
<gene>
    <name evidence="4" type="ORF">PARMNEM_LOCUS20617</name>
</gene>
<evidence type="ECO:0000259" key="2">
    <source>
        <dbReference type="PROSITE" id="PS50800"/>
    </source>
</evidence>
<evidence type="ECO:0000313" key="4">
    <source>
        <dbReference type="EMBL" id="CAK1602068.1"/>
    </source>
</evidence>
<dbReference type="CDD" id="cd22343">
    <property type="entry name" value="PDDEXK_lambda_exonuclease-like"/>
    <property type="match status" value="1"/>
</dbReference>
<dbReference type="GO" id="GO:0008270">
    <property type="term" value="F:zinc ion binding"/>
    <property type="evidence" value="ECO:0007669"/>
    <property type="project" value="UniProtKB-KW"/>
</dbReference>
<keyword evidence="1" id="KW-0479">Metal-binding</keyword>
<comment type="caution">
    <text evidence="4">The sequence shown here is derived from an EMBL/GenBank/DDBJ whole genome shotgun (WGS) entry which is preliminary data.</text>
</comment>
<dbReference type="Pfam" id="PF02037">
    <property type="entry name" value="SAP"/>
    <property type="match status" value="1"/>
</dbReference>
<dbReference type="GO" id="GO:0006281">
    <property type="term" value="P:DNA repair"/>
    <property type="evidence" value="ECO:0007669"/>
    <property type="project" value="UniProtKB-ARBA"/>
</dbReference>
<feature type="domain" description="SAP" evidence="2">
    <location>
        <begin position="2"/>
        <end position="36"/>
    </location>
</feature>